<keyword evidence="1" id="KW-0175">Coiled coil</keyword>
<protein>
    <recommendedName>
        <fullName evidence="4">Lipoprotein</fullName>
    </recommendedName>
</protein>
<comment type="caution">
    <text evidence="2">The sequence shown here is derived from an EMBL/GenBank/DDBJ whole genome shotgun (WGS) entry which is preliminary data.</text>
</comment>
<evidence type="ECO:0000256" key="1">
    <source>
        <dbReference type="SAM" id="Coils"/>
    </source>
</evidence>
<dbReference type="EMBL" id="JAROCC010000001">
    <property type="protein sequence ID" value="MDN4606231.1"/>
    <property type="molecule type" value="Genomic_DNA"/>
</dbReference>
<dbReference type="PROSITE" id="PS51257">
    <property type="entry name" value="PROKAR_LIPOPROTEIN"/>
    <property type="match status" value="1"/>
</dbReference>
<evidence type="ECO:0008006" key="4">
    <source>
        <dbReference type="Google" id="ProtNLM"/>
    </source>
</evidence>
<keyword evidence="3" id="KW-1185">Reference proteome</keyword>
<proteinExistence type="predicted"/>
<dbReference type="Proteomes" id="UP001175097">
    <property type="component" value="Unassembled WGS sequence"/>
</dbReference>
<evidence type="ECO:0000313" key="2">
    <source>
        <dbReference type="EMBL" id="MDN4606231.1"/>
    </source>
</evidence>
<gene>
    <name evidence="2" type="ORF">P5G49_01895</name>
</gene>
<accession>A0ABT8JM60</accession>
<organism evidence="2 3">
    <name type="scientific">Sporosarcina highlanderae</name>
    <dbReference type="NCBI Taxonomy" id="3035916"/>
    <lineage>
        <taxon>Bacteria</taxon>
        <taxon>Bacillati</taxon>
        <taxon>Bacillota</taxon>
        <taxon>Bacilli</taxon>
        <taxon>Bacillales</taxon>
        <taxon>Caryophanaceae</taxon>
        <taxon>Sporosarcina</taxon>
    </lineage>
</organism>
<evidence type="ECO:0000313" key="3">
    <source>
        <dbReference type="Proteomes" id="UP001175097"/>
    </source>
</evidence>
<reference evidence="2" key="1">
    <citation type="submission" date="2023-03" db="EMBL/GenBank/DDBJ databases">
        <title>MT1 and MT2 Draft Genomes of Novel Species.</title>
        <authorList>
            <person name="Venkateswaran K."/>
        </authorList>
    </citation>
    <scope>NUCLEOTIDE SEQUENCE</scope>
    <source>
        <strain evidence="2">F6_3S_P_2</strain>
    </source>
</reference>
<sequence>MRKLLLGTVCLTGILVACTDQGDVDKGNADQVNTEHANEINELKKQIEQISLEKDTLLKTIEEEREALERAMNQQVSYYNSIIHAKEIEKYPQTLYKKVTLDLDRDGEEEVVELYVNAGKTENGLFAWDDGQTWMLVVKDGEETYPLFDDYVQLGSVDFSTTIFDGKQGIVMVISQHADKTVQKFTYDIKEKGYQKETFYKKENMQDQYNKPASYAFFKDAYKLMHTAFTTKTLTVLEADENTLQDTEKRRAIIYPIIEDLYNAWGLLGTVEDLNRDLTISLEVAINLLNQMDSKPPTAEQMNQLKAIYDVFNEIDADNVIDEKENRIHPEIMEKLKKLDFLP</sequence>
<name>A0ABT8JM60_9BACL</name>
<feature type="coiled-coil region" evidence="1">
    <location>
        <begin position="29"/>
        <end position="78"/>
    </location>
</feature>
<dbReference type="RefSeq" id="WP_301241771.1">
    <property type="nucleotide sequence ID" value="NZ_JAROCC010000001.1"/>
</dbReference>